<dbReference type="Pfam" id="PF04042">
    <property type="entry name" value="DNA_pol_E_B"/>
    <property type="match status" value="1"/>
</dbReference>
<dbReference type="EMBL" id="JH687798">
    <property type="protein sequence ID" value="EJD40894.1"/>
    <property type="molecule type" value="Genomic_DNA"/>
</dbReference>
<dbReference type="eggNOG" id="KOG1625">
    <property type="taxonomic scope" value="Eukaryota"/>
</dbReference>
<dbReference type="PANTHER" id="PTHR23061">
    <property type="entry name" value="DNA POLYMERASE 2 ALPHA 70 KDA SUBUNIT"/>
    <property type="match status" value="1"/>
</dbReference>
<name>J0WYA5_AURST</name>
<dbReference type="PIRSF" id="PIRSF018300">
    <property type="entry name" value="DNA_pol_alph_2"/>
    <property type="match status" value="1"/>
</dbReference>
<reference evidence="9" key="1">
    <citation type="journal article" date="2012" name="Science">
        <title>The Paleozoic origin of enzymatic lignin decomposition reconstructed from 31 fungal genomes.</title>
        <authorList>
            <person name="Floudas D."/>
            <person name="Binder M."/>
            <person name="Riley R."/>
            <person name="Barry K."/>
            <person name="Blanchette R.A."/>
            <person name="Henrissat B."/>
            <person name="Martinez A.T."/>
            <person name="Otillar R."/>
            <person name="Spatafora J.W."/>
            <person name="Yadav J.S."/>
            <person name="Aerts A."/>
            <person name="Benoit I."/>
            <person name="Boyd A."/>
            <person name="Carlson A."/>
            <person name="Copeland A."/>
            <person name="Coutinho P.M."/>
            <person name="de Vries R.P."/>
            <person name="Ferreira P."/>
            <person name="Findley K."/>
            <person name="Foster B."/>
            <person name="Gaskell J."/>
            <person name="Glotzer D."/>
            <person name="Gorecki P."/>
            <person name="Heitman J."/>
            <person name="Hesse C."/>
            <person name="Hori C."/>
            <person name="Igarashi K."/>
            <person name="Jurgens J.A."/>
            <person name="Kallen N."/>
            <person name="Kersten P."/>
            <person name="Kohler A."/>
            <person name="Kuees U."/>
            <person name="Kumar T.K.A."/>
            <person name="Kuo A."/>
            <person name="LaButti K."/>
            <person name="Larrondo L.F."/>
            <person name="Lindquist E."/>
            <person name="Ling A."/>
            <person name="Lombard V."/>
            <person name="Lucas S."/>
            <person name="Lundell T."/>
            <person name="Martin R."/>
            <person name="McLaughlin D.J."/>
            <person name="Morgenstern I."/>
            <person name="Morin E."/>
            <person name="Murat C."/>
            <person name="Nagy L.G."/>
            <person name="Nolan M."/>
            <person name="Ohm R.A."/>
            <person name="Patyshakuliyeva A."/>
            <person name="Rokas A."/>
            <person name="Ruiz-Duenas F.J."/>
            <person name="Sabat G."/>
            <person name="Salamov A."/>
            <person name="Samejima M."/>
            <person name="Schmutz J."/>
            <person name="Slot J.C."/>
            <person name="St John F."/>
            <person name="Stenlid J."/>
            <person name="Sun H."/>
            <person name="Sun S."/>
            <person name="Syed K."/>
            <person name="Tsang A."/>
            <person name="Wiebenga A."/>
            <person name="Young D."/>
            <person name="Pisabarro A."/>
            <person name="Eastwood D.C."/>
            <person name="Martin F."/>
            <person name="Cullen D."/>
            <person name="Grigoriev I.V."/>
            <person name="Hibbett D.S."/>
        </authorList>
    </citation>
    <scope>NUCLEOTIDE SEQUENCE [LARGE SCALE GENOMIC DNA]</scope>
    <source>
        <strain evidence="9">TFB10046</strain>
    </source>
</reference>
<dbReference type="FunCoup" id="J0WYA5">
    <property type="interactions" value="31"/>
</dbReference>
<evidence type="ECO:0000256" key="1">
    <source>
        <dbReference type="ARBA" id="ARBA00004123"/>
    </source>
</evidence>
<evidence type="ECO:0000313" key="9">
    <source>
        <dbReference type="Proteomes" id="UP000006514"/>
    </source>
</evidence>
<evidence type="ECO:0000256" key="2">
    <source>
        <dbReference type="ARBA" id="ARBA00007299"/>
    </source>
</evidence>
<evidence type="ECO:0000256" key="4">
    <source>
        <dbReference type="ARBA" id="ARBA00022705"/>
    </source>
</evidence>
<protein>
    <recommendedName>
        <fullName evidence="3">DNA polymerase alpha subunit B</fullName>
    </recommendedName>
</protein>
<keyword evidence="4" id="KW-0235">DNA replication</keyword>
<dbReference type="OrthoDB" id="336885at2759"/>
<dbReference type="Gene3D" id="3.60.21.60">
    <property type="match status" value="1"/>
</dbReference>
<evidence type="ECO:0000256" key="3">
    <source>
        <dbReference type="ARBA" id="ARBA00018596"/>
    </source>
</evidence>
<dbReference type="Pfam" id="PF22062">
    <property type="entry name" value="OB_DPOA2"/>
    <property type="match status" value="1"/>
</dbReference>
<organism evidence="8 9">
    <name type="scientific">Auricularia subglabra (strain TFB-10046 / SS5)</name>
    <name type="common">White-rot fungus</name>
    <name type="synonym">Auricularia delicata (strain TFB10046)</name>
    <dbReference type="NCBI Taxonomy" id="717982"/>
    <lineage>
        <taxon>Eukaryota</taxon>
        <taxon>Fungi</taxon>
        <taxon>Dikarya</taxon>
        <taxon>Basidiomycota</taxon>
        <taxon>Agaricomycotina</taxon>
        <taxon>Agaricomycetes</taxon>
        <taxon>Auriculariales</taxon>
        <taxon>Auriculariaceae</taxon>
        <taxon>Auricularia</taxon>
    </lineage>
</organism>
<dbReference type="InterPro" id="IPR007185">
    <property type="entry name" value="DNA_pol_a/d/e_bsu"/>
</dbReference>
<dbReference type="GO" id="GO:0003677">
    <property type="term" value="F:DNA binding"/>
    <property type="evidence" value="ECO:0007669"/>
    <property type="project" value="InterPro"/>
</dbReference>
<evidence type="ECO:0000256" key="5">
    <source>
        <dbReference type="ARBA" id="ARBA00023242"/>
    </source>
</evidence>
<dbReference type="GO" id="GO:0006270">
    <property type="term" value="P:DNA replication initiation"/>
    <property type="evidence" value="ECO:0007669"/>
    <property type="project" value="TreeGrafter"/>
</dbReference>
<dbReference type="InParanoid" id="J0WYA5"/>
<comment type="similarity">
    <text evidence="2">Belongs to the DNA polymerase alpha subunit B family.</text>
</comment>
<dbReference type="InterPro" id="IPR016722">
    <property type="entry name" value="DNA_pol_alpha_bsu"/>
</dbReference>
<keyword evidence="5" id="KW-0539">Nucleus</keyword>
<feature type="domain" description="DNA polymerase alpha/delta/epsilon subunit B" evidence="6">
    <location>
        <begin position="278"/>
        <end position="490"/>
    </location>
</feature>
<accession>J0WYA5</accession>
<dbReference type="AlphaFoldDB" id="J0WYA5"/>
<feature type="domain" description="DNA polymerase alpha subunit B OB" evidence="7">
    <location>
        <begin position="144"/>
        <end position="262"/>
    </location>
</feature>
<proteinExistence type="inferred from homology"/>
<dbReference type="PANTHER" id="PTHR23061:SF12">
    <property type="entry name" value="DNA POLYMERASE ALPHA SUBUNIT B"/>
    <property type="match status" value="1"/>
</dbReference>
<evidence type="ECO:0000259" key="6">
    <source>
        <dbReference type="Pfam" id="PF04042"/>
    </source>
</evidence>
<sequence length="529" mass="57924">MDASKLREDLLEHFGDALETDEDAMRQCAEMCRTFHLSPEDLRFKWEALALARRRDIGPIDTAGARELKASLANELQAALKRADQARVRQRQAAAAPTARVAGPSGTGAGDVKPFANGAAFAPLGPLSTETRYKYMYEKIPGRSEKLDEHIEMFEHLVAEHCGVDRKDLGNGYEVTDDDVIVVGRICCDEDAKINEASIVLEVSREIGSGARVPIKFAPNVAMRGGLPAGQTGMGVFPGAMAAFRGRNGGGGWFVVNEILPLPKLPRKDEARPDDARICVAAGPYTYSKDFKFEPLQRLLQRVLQSQPRPTTLLLLGPFVDANHELIKLGDVDEHPRETFRREVLDRLRALRGIDVFLVPSVRDVVSNHAVFPQGELREEWALPQNVRMLPNPCVTTIGGLRVAATSVDVLFQIKKEEFVKDLSAGGGKADSFANLGRHILEQRSFYPLFPAPRDDNEVNLDVTHSELLGIAAPAPDVLVLPSKFVQFHKDVDGCAVVNPSFCGRTDSLGGYAEVVCRGGHVSVGLHKL</sequence>
<dbReference type="GO" id="GO:0005658">
    <property type="term" value="C:alpha DNA polymerase:primase complex"/>
    <property type="evidence" value="ECO:0007669"/>
    <property type="project" value="TreeGrafter"/>
</dbReference>
<comment type="subcellular location">
    <subcellularLocation>
        <location evidence="1">Nucleus</location>
    </subcellularLocation>
</comment>
<evidence type="ECO:0000259" key="7">
    <source>
        <dbReference type="Pfam" id="PF22062"/>
    </source>
</evidence>
<dbReference type="OMA" id="PFLDIEH"/>
<gene>
    <name evidence="8" type="ORF">AURDEDRAFT_186852</name>
</gene>
<evidence type="ECO:0000313" key="8">
    <source>
        <dbReference type="EMBL" id="EJD40894.1"/>
    </source>
</evidence>
<dbReference type="Proteomes" id="UP000006514">
    <property type="component" value="Unassembled WGS sequence"/>
</dbReference>
<keyword evidence="9" id="KW-1185">Reference proteome</keyword>
<dbReference type="KEGG" id="adl:AURDEDRAFT_186852"/>
<dbReference type="InterPro" id="IPR054300">
    <property type="entry name" value="OB_DPOA2"/>
</dbReference>